<dbReference type="VEuPathDB" id="FungiDB:EYZ11_000303"/>
<feature type="chain" id="PRO_5020396541" evidence="1">
    <location>
        <begin position="21"/>
        <end position="58"/>
    </location>
</feature>
<proteinExistence type="predicted"/>
<comment type="caution">
    <text evidence="2">The sequence shown here is derived from an EMBL/GenBank/DDBJ whole genome shotgun (WGS) entry which is preliminary data.</text>
</comment>
<keyword evidence="1" id="KW-0732">Signal</keyword>
<reference evidence="2 3" key="1">
    <citation type="submission" date="2019-03" db="EMBL/GenBank/DDBJ databases">
        <title>The genome sequence of a newly discovered highly antifungal drug resistant Aspergillus species, Aspergillus tanneri NIH 1004.</title>
        <authorList>
            <person name="Mounaud S."/>
            <person name="Singh I."/>
            <person name="Joardar V."/>
            <person name="Pakala S."/>
            <person name="Pakala S."/>
            <person name="Venepally P."/>
            <person name="Hoover J."/>
            <person name="Nierman W."/>
            <person name="Chung J."/>
            <person name="Losada L."/>
        </authorList>
    </citation>
    <scope>NUCLEOTIDE SEQUENCE [LARGE SCALE GENOMIC DNA]</scope>
    <source>
        <strain evidence="2 3">NIH1004</strain>
    </source>
</reference>
<feature type="signal peptide" evidence="1">
    <location>
        <begin position="1"/>
        <end position="20"/>
    </location>
</feature>
<sequence length="58" mass="6193">MLSKLSRFLLVGSIVKLMLNAHPGTTSKAINYPSIGGDSYGYSVQQSVRPLPTKSPVS</sequence>
<keyword evidence="3" id="KW-1185">Reference proteome</keyword>
<evidence type="ECO:0000256" key="1">
    <source>
        <dbReference type="SAM" id="SignalP"/>
    </source>
</evidence>
<protein>
    <submittedName>
        <fullName evidence="2">Uncharacterized protein</fullName>
    </submittedName>
</protein>
<evidence type="ECO:0000313" key="2">
    <source>
        <dbReference type="EMBL" id="THD00253.1"/>
    </source>
</evidence>
<name>A0A4S3JXJ6_9EURO</name>
<dbReference type="AlphaFoldDB" id="A0A4S3JXJ6"/>
<organism evidence="2 3">
    <name type="scientific">Aspergillus tanneri</name>
    <dbReference type="NCBI Taxonomy" id="1220188"/>
    <lineage>
        <taxon>Eukaryota</taxon>
        <taxon>Fungi</taxon>
        <taxon>Dikarya</taxon>
        <taxon>Ascomycota</taxon>
        <taxon>Pezizomycotina</taxon>
        <taxon>Eurotiomycetes</taxon>
        <taxon>Eurotiomycetidae</taxon>
        <taxon>Eurotiales</taxon>
        <taxon>Aspergillaceae</taxon>
        <taxon>Aspergillus</taxon>
        <taxon>Aspergillus subgen. Circumdati</taxon>
    </lineage>
</organism>
<gene>
    <name evidence="2" type="ORF">EYZ11_000303</name>
</gene>
<accession>A0A4S3JXJ6</accession>
<dbReference type="EMBL" id="SOSA01000004">
    <property type="protein sequence ID" value="THD00253.1"/>
    <property type="molecule type" value="Genomic_DNA"/>
</dbReference>
<evidence type="ECO:0000313" key="3">
    <source>
        <dbReference type="Proteomes" id="UP000308092"/>
    </source>
</evidence>
<dbReference type="Proteomes" id="UP000308092">
    <property type="component" value="Unassembled WGS sequence"/>
</dbReference>